<dbReference type="InterPro" id="IPR033704">
    <property type="entry name" value="dUTPase_trimeric"/>
</dbReference>
<evidence type="ECO:0000313" key="8">
    <source>
        <dbReference type="EMBL" id="QGM47872.1"/>
    </source>
</evidence>
<dbReference type="SUPFAM" id="SSF51283">
    <property type="entry name" value="dUTPase-like"/>
    <property type="match status" value="1"/>
</dbReference>
<organism evidence="8 9">
    <name type="scientific">Methylocystis heyeri</name>
    <dbReference type="NCBI Taxonomy" id="391905"/>
    <lineage>
        <taxon>Bacteria</taxon>
        <taxon>Pseudomonadati</taxon>
        <taxon>Pseudomonadota</taxon>
        <taxon>Alphaproteobacteria</taxon>
        <taxon>Hyphomicrobiales</taxon>
        <taxon>Methylocystaceae</taxon>
        <taxon>Methylocystis</taxon>
    </lineage>
</organism>
<dbReference type="NCBIfam" id="NF001862">
    <property type="entry name" value="PRK00601.1"/>
    <property type="match status" value="1"/>
</dbReference>
<feature type="domain" description="dUTPase-like" evidence="7">
    <location>
        <begin position="15"/>
        <end position="148"/>
    </location>
</feature>
<feature type="compositionally biased region" description="Gly residues" evidence="6">
    <location>
        <begin position="139"/>
        <end position="148"/>
    </location>
</feature>
<dbReference type="OrthoDB" id="9809956at2"/>
<dbReference type="EC" id="3.6.1.23" evidence="5"/>
<evidence type="ECO:0000256" key="3">
    <source>
        <dbReference type="ARBA" id="ARBA00023080"/>
    </source>
</evidence>
<comment type="function">
    <text evidence="5">This enzyme is involved in nucleotide metabolism: it produces dUMP, the immediate precursor of thymidine nucleotides and it decreases the intracellular concentration of dUTP so that uracil cannot be incorporated into DNA.</text>
</comment>
<feature type="binding site" evidence="5">
    <location>
        <position position="81"/>
    </location>
    <ligand>
        <name>substrate</name>
    </ligand>
</feature>
<dbReference type="PANTHER" id="PTHR11241:SF0">
    <property type="entry name" value="DEOXYURIDINE 5'-TRIPHOSPHATE NUCLEOTIDOHYDROLASE"/>
    <property type="match status" value="1"/>
</dbReference>
<keyword evidence="9" id="KW-1185">Reference proteome</keyword>
<dbReference type="Pfam" id="PF00692">
    <property type="entry name" value="dUTPase"/>
    <property type="match status" value="1"/>
</dbReference>
<evidence type="ECO:0000256" key="1">
    <source>
        <dbReference type="ARBA" id="ARBA00006581"/>
    </source>
</evidence>
<feature type="binding site" evidence="5">
    <location>
        <begin position="68"/>
        <end position="70"/>
    </location>
    <ligand>
        <name>substrate</name>
    </ligand>
</feature>
<gene>
    <name evidence="5" type="primary">dut</name>
    <name evidence="8" type="ORF">H2LOC_020535</name>
</gene>
<dbReference type="HAMAP" id="MF_00116">
    <property type="entry name" value="dUTPase_bact"/>
    <property type="match status" value="1"/>
</dbReference>
<dbReference type="RefSeq" id="WP_136494520.1">
    <property type="nucleotide sequence ID" value="NZ_CP046052.1"/>
</dbReference>
<keyword evidence="3 5" id="KW-0546">Nucleotide metabolism</keyword>
<dbReference type="Proteomes" id="UP000309061">
    <property type="component" value="Chromosome"/>
</dbReference>
<dbReference type="GO" id="GO:0000287">
    <property type="term" value="F:magnesium ion binding"/>
    <property type="evidence" value="ECO:0007669"/>
    <property type="project" value="UniProtKB-UniRule"/>
</dbReference>
<comment type="similarity">
    <text evidence="1 5">Belongs to the dUTPase family.</text>
</comment>
<dbReference type="GO" id="GO:0046081">
    <property type="term" value="P:dUTP catabolic process"/>
    <property type="evidence" value="ECO:0007669"/>
    <property type="project" value="InterPro"/>
</dbReference>
<evidence type="ECO:0000256" key="4">
    <source>
        <dbReference type="ARBA" id="ARBA00047686"/>
    </source>
</evidence>
<protein>
    <recommendedName>
        <fullName evidence="5">Deoxyuridine 5'-triphosphate nucleotidohydrolase</fullName>
        <shortName evidence="5">dUTPase</shortName>
        <ecNumber evidence="5">3.6.1.23</ecNumber>
    </recommendedName>
    <alternativeName>
        <fullName evidence="5">dUTP pyrophosphatase</fullName>
    </alternativeName>
</protein>
<keyword evidence="5" id="KW-0460">Magnesium</keyword>
<comment type="caution">
    <text evidence="5">Lacks conserved residue(s) required for the propagation of feature annotation.</text>
</comment>
<comment type="cofactor">
    <cofactor evidence="5">
        <name>Mg(2+)</name>
        <dbReference type="ChEBI" id="CHEBI:18420"/>
    </cofactor>
</comment>
<proteinExistence type="inferred from homology"/>
<evidence type="ECO:0000259" key="7">
    <source>
        <dbReference type="Pfam" id="PF00692"/>
    </source>
</evidence>
<dbReference type="EMBL" id="CP046052">
    <property type="protein sequence ID" value="QGM47872.1"/>
    <property type="molecule type" value="Genomic_DNA"/>
</dbReference>
<comment type="catalytic activity">
    <reaction evidence="4 5">
        <text>dUTP + H2O = dUMP + diphosphate + H(+)</text>
        <dbReference type="Rhea" id="RHEA:10248"/>
        <dbReference type="ChEBI" id="CHEBI:15377"/>
        <dbReference type="ChEBI" id="CHEBI:15378"/>
        <dbReference type="ChEBI" id="CHEBI:33019"/>
        <dbReference type="ChEBI" id="CHEBI:61555"/>
        <dbReference type="ChEBI" id="CHEBI:246422"/>
        <dbReference type="EC" id="3.6.1.23"/>
    </reaction>
</comment>
<evidence type="ECO:0000256" key="6">
    <source>
        <dbReference type="SAM" id="MobiDB-lite"/>
    </source>
</evidence>
<reference evidence="8 9" key="1">
    <citation type="submission" date="2019-11" db="EMBL/GenBank/DDBJ databases">
        <title>The genome sequence of Methylocystis heyeri.</title>
        <authorList>
            <person name="Oshkin I.Y."/>
            <person name="Miroshnikov K."/>
            <person name="Dedysh S.N."/>
        </authorList>
    </citation>
    <scope>NUCLEOTIDE SEQUENCE [LARGE SCALE GENOMIC DNA]</scope>
    <source>
        <strain evidence="8 9">H2</strain>
    </source>
</reference>
<comment type="pathway">
    <text evidence="5">Pyrimidine metabolism; dUMP biosynthesis; dUMP from dCTP (dUTP route): step 2/2.</text>
</comment>
<keyword evidence="2 5" id="KW-0378">Hydrolase</keyword>
<feature type="region of interest" description="Disordered" evidence="6">
    <location>
        <begin position="136"/>
        <end position="155"/>
    </location>
</feature>
<sequence length="155" mass="16415">MKVMIRRLPHGEGLELPFYASAGAAGLDLRAALPAGRKLVLEPGARDLVPTGFSIQLPDGFEAQLRPRSGLALDHGVTILNAPGTIDSDYRGEVRALLINLGAHPFEIIRGMRIAQLVVSPIARVTLFETEEALEASERGGGGFGSTGMGEDART</sequence>
<accession>A0A6B8KJK0</accession>
<dbReference type="GO" id="GO:0004170">
    <property type="term" value="F:dUTP diphosphatase activity"/>
    <property type="evidence" value="ECO:0007669"/>
    <property type="project" value="UniProtKB-UniRule"/>
</dbReference>
<dbReference type="InterPro" id="IPR008181">
    <property type="entry name" value="dUTPase"/>
</dbReference>
<name>A0A6B8KJK0_9HYPH</name>
<dbReference type="InterPro" id="IPR036157">
    <property type="entry name" value="dUTPase-like_sf"/>
</dbReference>
<keyword evidence="5" id="KW-0479">Metal-binding</keyword>
<dbReference type="PANTHER" id="PTHR11241">
    <property type="entry name" value="DEOXYURIDINE 5'-TRIPHOSPHATE NUCLEOTIDOHYDROLASE"/>
    <property type="match status" value="1"/>
</dbReference>
<feature type="binding site" evidence="5">
    <location>
        <begin position="85"/>
        <end position="87"/>
    </location>
    <ligand>
        <name>substrate</name>
    </ligand>
</feature>
<dbReference type="GO" id="GO:0006226">
    <property type="term" value="P:dUMP biosynthetic process"/>
    <property type="evidence" value="ECO:0007669"/>
    <property type="project" value="UniProtKB-UniRule"/>
</dbReference>
<evidence type="ECO:0000313" key="9">
    <source>
        <dbReference type="Proteomes" id="UP000309061"/>
    </source>
</evidence>
<dbReference type="AlphaFoldDB" id="A0A6B8KJK0"/>
<dbReference type="InterPro" id="IPR029054">
    <property type="entry name" value="dUTPase-like"/>
</dbReference>
<evidence type="ECO:0000256" key="2">
    <source>
        <dbReference type="ARBA" id="ARBA00022801"/>
    </source>
</evidence>
<dbReference type="UniPathway" id="UPA00610">
    <property type="reaction ID" value="UER00666"/>
</dbReference>
<dbReference type="CDD" id="cd07557">
    <property type="entry name" value="trimeric_dUTPase"/>
    <property type="match status" value="1"/>
</dbReference>
<evidence type="ECO:0000256" key="5">
    <source>
        <dbReference type="HAMAP-Rule" id="MF_00116"/>
    </source>
</evidence>
<dbReference type="Gene3D" id="2.70.40.10">
    <property type="match status" value="1"/>
</dbReference>
<dbReference type="KEGG" id="mhey:H2LOC_020535"/>
<dbReference type="NCBIfam" id="TIGR00576">
    <property type="entry name" value="dut"/>
    <property type="match status" value="1"/>
</dbReference>